<sequence length="539" mass="62122">MAMSVEQLATAINEREWVKIGRWIQAGLFAYSNISGRTREFNQATLGFDFEFRQFLFLDYEYCFERTEFEEMKVFFTANLEKNPLWFRDYERIVADVSNQMIEYSEPFIARDFAEKTDEELIEVFEGWYRTVNLAQPVLEGYQLVGGLLETRIRELLASALEKRGEPLALMDDYIKRLNIPKKKIGMNQEEEELLQIVAELQATGTTIEVPSPTDEGDALPEAISEAIQSGLPDETKERLKKHFEEWQWISTHHFIGDPYDHTYFYCRIAEMLGQWKKEGQEGWKWQPRDCASELRTLAARDDELQQRCEKLQRELHSEKQLLLYIDIAQDLSYLKPVRVDSYYIAWTNLRPMFVEIGKRVSVTVDELMLLTDKEIVSAIRERSVDALSLSDRKESFAVVKIDGELEMLSGDRLKEVNAKLTKRDYSSFSEVTGKMAFEGHVTGKVTVLHCEDDMPNVEQGDIVVISMTDPNYMPVIKKCGAIVTDYGGMLCHAAITAREHRIPCVMGTEIATRVFKSGDVAEVDAVNGVVRRIERTHD</sequence>
<organism evidence="3 4">
    <name type="scientific">Rubripirellula tenax</name>
    <dbReference type="NCBI Taxonomy" id="2528015"/>
    <lineage>
        <taxon>Bacteria</taxon>
        <taxon>Pseudomonadati</taxon>
        <taxon>Planctomycetota</taxon>
        <taxon>Planctomycetia</taxon>
        <taxon>Pirellulales</taxon>
        <taxon>Pirellulaceae</taxon>
        <taxon>Rubripirellula</taxon>
    </lineage>
</organism>
<name>A0A5C6F2N4_9BACT</name>
<dbReference type="Gene3D" id="3.50.30.10">
    <property type="entry name" value="Phosphohistidine domain"/>
    <property type="match status" value="1"/>
</dbReference>
<dbReference type="AlphaFoldDB" id="A0A5C6F2N4"/>
<dbReference type="Proteomes" id="UP000318288">
    <property type="component" value="Unassembled WGS sequence"/>
</dbReference>
<evidence type="ECO:0000256" key="1">
    <source>
        <dbReference type="SAM" id="Coils"/>
    </source>
</evidence>
<dbReference type="EMBL" id="SJPW01000004">
    <property type="protein sequence ID" value="TWU54800.1"/>
    <property type="molecule type" value="Genomic_DNA"/>
</dbReference>
<keyword evidence="1" id="KW-0175">Coiled coil</keyword>
<dbReference type="InterPro" id="IPR051549">
    <property type="entry name" value="PEP_Utilizing_Enz"/>
</dbReference>
<dbReference type="OrthoDB" id="9765468at2"/>
<dbReference type="Pfam" id="PF00391">
    <property type="entry name" value="PEP-utilizers"/>
    <property type="match status" value="1"/>
</dbReference>
<proteinExistence type="predicted"/>
<dbReference type="InterPro" id="IPR036637">
    <property type="entry name" value="Phosphohistidine_dom_sf"/>
</dbReference>
<protein>
    <submittedName>
        <fullName evidence="3">Chondramide synthase cmdD</fullName>
    </submittedName>
</protein>
<keyword evidence="4" id="KW-1185">Reference proteome</keyword>
<feature type="domain" description="PEP-utilising enzyme mobile" evidence="2">
    <location>
        <begin position="459"/>
        <end position="529"/>
    </location>
</feature>
<dbReference type="GO" id="GO:0016772">
    <property type="term" value="F:transferase activity, transferring phosphorus-containing groups"/>
    <property type="evidence" value="ECO:0007669"/>
    <property type="project" value="InterPro"/>
</dbReference>
<dbReference type="SUPFAM" id="SSF52009">
    <property type="entry name" value="Phosphohistidine domain"/>
    <property type="match status" value="1"/>
</dbReference>
<evidence type="ECO:0000313" key="4">
    <source>
        <dbReference type="Proteomes" id="UP000318288"/>
    </source>
</evidence>
<gene>
    <name evidence="3" type="primary">cmdD_2</name>
    <name evidence="3" type="ORF">Poly51_35190</name>
</gene>
<comment type="caution">
    <text evidence="3">The sequence shown here is derived from an EMBL/GenBank/DDBJ whole genome shotgun (WGS) entry which is preliminary data.</text>
</comment>
<feature type="coiled-coil region" evidence="1">
    <location>
        <begin position="295"/>
        <end position="322"/>
    </location>
</feature>
<accession>A0A5C6F2N4</accession>
<reference evidence="3 4" key="1">
    <citation type="submission" date="2019-02" db="EMBL/GenBank/DDBJ databases">
        <title>Deep-cultivation of Planctomycetes and their phenomic and genomic characterization uncovers novel biology.</title>
        <authorList>
            <person name="Wiegand S."/>
            <person name="Jogler M."/>
            <person name="Boedeker C."/>
            <person name="Pinto D."/>
            <person name="Vollmers J."/>
            <person name="Rivas-Marin E."/>
            <person name="Kohn T."/>
            <person name="Peeters S.H."/>
            <person name="Heuer A."/>
            <person name="Rast P."/>
            <person name="Oberbeckmann S."/>
            <person name="Bunk B."/>
            <person name="Jeske O."/>
            <person name="Meyerdierks A."/>
            <person name="Storesund J.E."/>
            <person name="Kallscheuer N."/>
            <person name="Luecker S."/>
            <person name="Lage O.M."/>
            <person name="Pohl T."/>
            <person name="Merkel B.J."/>
            <person name="Hornburger P."/>
            <person name="Mueller R.-W."/>
            <person name="Bruemmer F."/>
            <person name="Labrenz M."/>
            <person name="Spormann A.M."/>
            <person name="Op Den Camp H."/>
            <person name="Overmann J."/>
            <person name="Amann R."/>
            <person name="Jetten M.S.M."/>
            <person name="Mascher T."/>
            <person name="Medema M.H."/>
            <person name="Devos D.P."/>
            <person name="Kaster A.-K."/>
            <person name="Ovreas L."/>
            <person name="Rohde M."/>
            <person name="Galperin M.Y."/>
            <person name="Jogler C."/>
        </authorList>
    </citation>
    <scope>NUCLEOTIDE SEQUENCE [LARGE SCALE GENOMIC DNA]</scope>
    <source>
        <strain evidence="3 4">Poly51</strain>
    </source>
</reference>
<evidence type="ECO:0000259" key="2">
    <source>
        <dbReference type="Pfam" id="PF00391"/>
    </source>
</evidence>
<dbReference type="InterPro" id="IPR008279">
    <property type="entry name" value="PEP-util_enz_mobile_dom"/>
</dbReference>
<evidence type="ECO:0000313" key="3">
    <source>
        <dbReference type="EMBL" id="TWU54800.1"/>
    </source>
</evidence>
<dbReference type="PANTHER" id="PTHR43615">
    <property type="entry name" value="PHOSPHOENOLPYRUVATE SYNTHASE-RELATED"/>
    <property type="match status" value="1"/>
</dbReference>
<dbReference type="PANTHER" id="PTHR43615:SF1">
    <property type="entry name" value="PPDK_N DOMAIN-CONTAINING PROTEIN"/>
    <property type="match status" value="1"/>
</dbReference>